<proteinExistence type="predicted"/>
<evidence type="ECO:0000313" key="1">
    <source>
        <dbReference type="EMBL" id="ORC60266.1"/>
    </source>
</evidence>
<evidence type="ECO:0000313" key="2">
    <source>
        <dbReference type="Proteomes" id="UP000192815"/>
    </source>
</evidence>
<dbReference type="AlphaFoldDB" id="A0A1X0N9E6"/>
<dbReference type="Proteomes" id="UP000192815">
    <property type="component" value="Unassembled WGS sequence"/>
</dbReference>
<dbReference type="STRING" id="1958950.BZK31_08125"/>
<keyword evidence="2" id="KW-1185">Reference proteome</keyword>
<sequence>MTHIDPSVPQHLAELYQELNASRASLLALIEAEGSGIHRRTLDQLDHMIAEIFFPLESVVYSEEAISSPDNAEAVTPAGYAWQVTDRKGDVRTLRCAETGQEISISIEQAITDFALVPYQLPEAYLSDLDRTPLQLEKKYALSGNDHPFLTNYQWLQAVRSDQTQLGYWQWVLAELSTLHHNSRL</sequence>
<protein>
    <submittedName>
        <fullName evidence="1">Uncharacterized protein</fullName>
    </submittedName>
</protein>
<reference evidence="2" key="1">
    <citation type="submission" date="2017-02" db="EMBL/GenBank/DDBJ databases">
        <title>Pseudomonas floridae sp. nov., a novel pathogenic bacterial species isolated from tomato.</title>
        <authorList>
            <person name="Timilsina S."/>
            <person name="Vallad G.E."/>
            <person name="Jones J.B."/>
        </authorList>
    </citation>
    <scope>NUCLEOTIDE SEQUENCE [LARGE SCALE GENOMIC DNA]</scope>
    <source>
        <strain evidence="2">GEV388</strain>
    </source>
</reference>
<gene>
    <name evidence="1" type="ORF">BZK31_08125</name>
</gene>
<dbReference type="EMBL" id="MUIO01000021">
    <property type="protein sequence ID" value="ORC60266.1"/>
    <property type="molecule type" value="Genomic_DNA"/>
</dbReference>
<accession>A0A1X0N9E6</accession>
<name>A0A1X0N9E6_9PSED</name>
<organism evidence="1 2">
    <name type="scientific">Pseudomonas floridensis</name>
    <dbReference type="NCBI Taxonomy" id="1958950"/>
    <lineage>
        <taxon>Bacteria</taxon>
        <taxon>Pseudomonadati</taxon>
        <taxon>Pseudomonadota</taxon>
        <taxon>Gammaproteobacteria</taxon>
        <taxon>Pseudomonadales</taxon>
        <taxon>Pseudomonadaceae</taxon>
        <taxon>Pseudomonas</taxon>
    </lineage>
</organism>
<dbReference type="OrthoDB" id="6910384at2"/>
<comment type="caution">
    <text evidence="1">The sequence shown here is derived from an EMBL/GenBank/DDBJ whole genome shotgun (WGS) entry which is preliminary data.</text>
</comment>
<dbReference type="RefSeq" id="WP_083182215.1">
    <property type="nucleotide sequence ID" value="NZ_CBCRZR010000007.1"/>
</dbReference>